<dbReference type="CDD" id="cd18084">
    <property type="entry name" value="RsmE-like"/>
    <property type="match status" value="1"/>
</dbReference>
<dbReference type="EC" id="2.1.1.193" evidence="3"/>
<dbReference type="InterPro" id="IPR006700">
    <property type="entry name" value="RsmE"/>
</dbReference>
<evidence type="ECO:0000256" key="4">
    <source>
        <dbReference type="ARBA" id="ARBA00022490"/>
    </source>
</evidence>
<feature type="domain" description="Ribosomal RNA small subunit methyltransferase E methyltransferase" evidence="11">
    <location>
        <begin position="18"/>
        <end position="177"/>
    </location>
</feature>
<dbReference type="Proteomes" id="UP001489004">
    <property type="component" value="Unassembled WGS sequence"/>
</dbReference>
<dbReference type="GO" id="GO:0005737">
    <property type="term" value="C:cytoplasm"/>
    <property type="evidence" value="ECO:0007669"/>
    <property type="project" value="UniProtKB-SubCell"/>
</dbReference>
<comment type="subcellular location">
    <subcellularLocation>
        <location evidence="1">Cytoplasm</location>
    </subcellularLocation>
</comment>
<dbReference type="PANTHER" id="PTHR30027">
    <property type="entry name" value="RIBOSOMAL RNA SMALL SUBUNIT METHYLTRANSFERASE E"/>
    <property type="match status" value="1"/>
</dbReference>
<evidence type="ECO:0000256" key="9">
    <source>
        <dbReference type="ARBA" id="ARBA00025699"/>
    </source>
</evidence>
<dbReference type="SUPFAM" id="SSF75217">
    <property type="entry name" value="alpha/beta knot"/>
    <property type="match status" value="1"/>
</dbReference>
<evidence type="ECO:0000256" key="1">
    <source>
        <dbReference type="ARBA" id="ARBA00004496"/>
    </source>
</evidence>
<evidence type="ECO:0000256" key="2">
    <source>
        <dbReference type="ARBA" id="ARBA00005528"/>
    </source>
</evidence>
<dbReference type="InterPro" id="IPR046886">
    <property type="entry name" value="RsmE_MTase_dom"/>
</dbReference>
<keyword evidence="6" id="KW-0489">Methyltransferase</keyword>
<evidence type="ECO:0000256" key="10">
    <source>
        <dbReference type="ARBA" id="ARBA00047944"/>
    </source>
</evidence>
<reference evidence="12 13" key="1">
    <citation type="journal article" date="2024" name="Nat. Commun.">
        <title>Phylogenomics reveals the evolutionary origins of lichenization in chlorophyte algae.</title>
        <authorList>
            <person name="Puginier C."/>
            <person name="Libourel C."/>
            <person name="Otte J."/>
            <person name="Skaloud P."/>
            <person name="Haon M."/>
            <person name="Grisel S."/>
            <person name="Petersen M."/>
            <person name="Berrin J.G."/>
            <person name="Delaux P.M."/>
            <person name="Dal Grande F."/>
            <person name="Keller J."/>
        </authorList>
    </citation>
    <scope>NUCLEOTIDE SEQUENCE [LARGE SCALE GENOMIC DNA]</scope>
    <source>
        <strain evidence="12 13">SAG 2043</strain>
    </source>
</reference>
<dbReference type="Pfam" id="PF04452">
    <property type="entry name" value="Methyltrans_RNA"/>
    <property type="match status" value="1"/>
</dbReference>
<keyword evidence="8" id="KW-0949">S-adenosyl-L-methionine</keyword>
<organism evidence="12 13">
    <name type="scientific">[Myrmecia] bisecta</name>
    <dbReference type="NCBI Taxonomy" id="41462"/>
    <lineage>
        <taxon>Eukaryota</taxon>
        <taxon>Viridiplantae</taxon>
        <taxon>Chlorophyta</taxon>
        <taxon>core chlorophytes</taxon>
        <taxon>Trebouxiophyceae</taxon>
        <taxon>Trebouxiales</taxon>
        <taxon>Trebouxiaceae</taxon>
        <taxon>Myrmecia</taxon>
    </lineage>
</organism>
<comment type="caution">
    <text evidence="12">The sequence shown here is derived from an EMBL/GenBank/DDBJ whole genome shotgun (WGS) entry which is preliminary data.</text>
</comment>
<dbReference type="EMBL" id="JALJOR010000005">
    <property type="protein sequence ID" value="KAK9816782.1"/>
    <property type="molecule type" value="Genomic_DNA"/>
</dbReference>
<evidence type="ECO:0000259" key="11">
    <source>
        <dbReference type="Pfam" id="PF04452"/>
    </source>
</evidence>
<sequence length="468" mass="49795">MESTSDANQVAWRGPRWEVMAACGTLKGGRADWLVEKSTELGAWALCPLITHRSHSIGGRKISAAELDNHDDGEEAGGRQARWERVAVAASKQSLRAHHLTIHPPTALHSLLPAIEAAPLAVVAAAGAPALQHVLSDALGQLANASARSLPVYLIIGPEGDFTAEELDALLSAGAKPAVICGCNKVRQLIELPATGAMCSPEHVAVAAQSTLLVKRLPGSAEFVQATCCAISDSGTSLILPGGMSADASRCMRPNEDFEQAWAVQQQSCGTADQWSFGAQCCQYYDSGAFSYFSQQPGVQAGDELVSYSGSQPTQPFYLDLATLHGYSVHEAQLGSHYLFRLMGPNIPTSAHLQIPGITMMAYELLCSFGRKLKRKCNKLAYMIETGSSAGGTADAALLRRVAACRAQLQVVVQRWQAFHLADAKELREHAQALHKALYMRAAARRCRPGGVGCGTSRFAASTAAITC</sequence>
<dbReference type="InterPro" id="IPR029028">
    <property type="entry name" value="Alpha/beta_knot_MTases"/>
</dbReference>
<keyword evidence="4" id="KW-0963">Cytoplasm</keyword>
<dbReference type="GO" id="GO:0070042">
    <property type="term" value="F:rRNA (uridine-N3-)-methyltransferase activity"/>
    <property type="evidence" value="ECO:0007669"/>
    <property type="project" value="TreeGrafter"/>
</dbReference>
<dbReference type="InterPro" id="IPR029026">
    <property type="entry name" value="tRNA_m1G_MTases_N"/>
</dbReference>
<dbReference type="GO" id="GO:0070475">
    <property type="term" value="P:rRNA base methylation"/>
    <property type="evidence" value="ECO:0007669"/>
    <property type="project" value="TreeGrafter"/>
</dbReference>
<evidence type="ECO:0000256" key="3">
    <source>
        <dbReference type="ARBA" id="ARBA00012328"/>
    </source>
</evidence>
<comment type="similarity">
    <text evidence="2">Belongs to the RNA methyltransferase RsmE family.</text>
</comment>
<protein>
    <recommendedName>
        <fullName evidence="3">16S rRNA (uracil(1498)-N(3))-methyltransferase</fullName>
        <ecNumber evidence="3">2.1.1.193</ecNumber>
    </recommendedName>
</protein>
<evidence type="ECO:0000256" key="5">
    <source>
        <dbReference type="ARBA" id="ARBA00022552"/>
    </source>
</evidence>
<evidence type="ECO:0000313" key="12">
    <source>
        <dbReference type="EMBL" id="KAK9816782.1"/>
    </source>
</evidence>
<dbReference type="AlphaFoldDB" id="A0AAW1Q651"/>
<keyword evidence="7" id="KW-0808">Transferase</keyword>
<keyword evidence="13" id="KW-1185">Reference proteome</keyword>
<comment type="catalytic activity">
    <reaction evidence="10">
        <text>uridine(1498) in 16S rRNA + S-adenosyl-L-methionine = N(3)-methyluridine(1498) in 16S rRNA + S-adenosyl-L-homocysteine + H(+)</text>
        <dbReference type="Rhea" id="RHEA:42920"/>
        <dbReference type="Rhea" id="RHEA-COMP:10283"/>
        <dbReference type="Rhea" id="RHEA-COMP:10284"/>
        <dbReference type="ChEBI" id="CHEBI:15378"/>
        <dbReference type="ChEBI" id="CHEBI:57856"/>
        <dbReference type="ChEBI" id="CHEBI:59789"/>
        <dbReference type="ChEBI" id="CHEBI:65315"/>
        <dbReference type="ChEBI" id="CHEBI:74502"/>
        <dbReference type="EC" id="2.1.1.193"/>
    </reaction>
</comment>
<evidence type="ECO:0000256" key="6">
    <source>
        <dbReference type="ARBA" id="ARBA00022603"/>
    </source>
</evidence>
<accession>A0AAW1Q651</accession>
<evidence type="ECO:0000313" key="13">
    <source>
        <dbReference type="Proteomes" id="UP001489004"/>
    </source>
</evidence>
<keyword evidence="5" id="KW-0698">rRNA processing</keyword>
<evidence type="ECO:0000256" key="7">
    <source>
        <dbReference type="ARBA" id="ARBA00022679"/>
    </source>
</evidence>
<gene>
    <name evidence="12" type="ORF">WJX72_005086</name>
</gene>
<proteinExistence type="inferred from homology"/>
<comment type="function">
    <text evidence="9">Specifically methylates the N3 position of the uracil ring of uridine 1498 (m3U1498) in 16S rRNA. Acts on the fully assembled 30S ribosomal subunit.</text>
</comment>
<evidence type="ECO:0000256" key="8">
    <source>
        <dbReference type="ARBA" id="ARBA00022691"/>
    </source>
</evidence>
<dbReference type="Gene3D" id="3.40.1280.10">
    <property type="match status" value="1"/>
</dbReference>
<name>A0AAW1Q651_9CHLO</name>
<dbReference type="PANTHER" id="PTHR30027:SF3">
    <property type="entry name" value="16S RRNA (URACIL(1498)-N(3))-METHYLTRANSFERASE"/>
    <property type="match status" value="1"/>
</dbReference>